<dbReference type="InterPro" id="IPR027417">
    <property type="entry name" value="P-loop_NTPase"/>
</dbReference>
<accession>A0A6A6E4I1</accession>
<protein>
    <recommendedName>
        <fullName evidence="3">AIG1-type G domain-containing protein</fullName>
    </recommendedName>
</protein>
<dbReference type="AlphaFoldDB" id="A0A6A6E4I1"/>
<dbReference type="OrthoDB" id="8954335at2759"/>
<reference evidence="1" key="1">
    <citation type="journal article" date="2020" name="Stud. Mycol.">
        <title>101 Dothideomycetes genomes: a test case for predicting lifestyles and emergence of pathogens.</title>
        <authorList>
            <person name="Haridas S."/>
            <person name="Albert R."/>
            <person name="Binder M."/>
            <person name="Bloem J."/>
            <person name="Labutti K."/>
            <person name="Salamov A."/>
            <person name="Andreopoulos B."/>
            <person name="Baker S."/>
            <person name="Barry K."/>
            <person name="Bills G."/>
            <person name="Bluhm B."/>
            <person name="Cannon C."/>
            <person name="Castanera R."/>
            <person name="Culley D."/>
            <person name="Daum C."/>
            <person name="Ezra D."/>
            <person name="Gonzalez J."/>
            <person name="Henrissat B."/>
            <person name="Kuo A."/>
            <person name="Liang C."/>
            <person name="Lipzen A."/>
            <person name="Lutzoni F."/>
            <person name="Magnuson J."/>
            <person name="Mondo S."/>
            <person name="Nolan M."/>
            <person name="Ohm R."/>
            <person name="Pangilinan J."/>
            <person name="Park H.-J."/>
            <person name="Ramirez L."/>
            <person name="Alfaro M."/>
            <person name="Sun H."/>
            <person name="Tritt A."/>
            <person name="Yoshinaga Y."/>
            <person name="Zwiers L.-H."/>
            <person name="Turgeon B."/>
            <person name="Goodwin S."/>
            <person name="Spatafora J."/>
            <person name="Crous P."/>
            <person name="Grigoriev I."/>
        </authorList>
    </citation>
    <scope>NUCLEOTIDE SEQUENCE</scope>
    <source>
        <strain evidence="1">CBS 207.26</strain>
    </source>
</reference>
<keyword evidence="2" id="KW-1185">Reference proteome</keyword>
<organism evidence="1 2">
    <name type="scientific">Zopfia rhizophila CBS 207.26</name>
    <dbReference type="NCBI Taxonomy" id="1314779"/>
    <lineage>
        <taxon>Eukaryota</taxon>
        <taxon>Fungi</taxon>
        <taxon>Dikarya</taxon>
        <taxon>Ascomycota</taxon>
        <taxon>Pezizomycotina</taxon>
        <taxon>Dothideomycetes</taxon>
        <taxon>Dothideomycetes incertae sedis</taxon>
        <taxon>Zopfiaceae</taxon>
        <taxon>Zopfia</taxon>
    </lineage>
</organism>
<evidence type="ECO:0008006" key="3">
    <source>
        <dbReference type="Google" id="ProtNLM"/>
    </source>
</evidence>
<feature type="non-terminal residue" evidence="1">
    <location>
        <position position="1"/>
    </location>
</feature>
<feature type="non-terminal residue" evidence="1">
    <location>
        <position position="143"/>
    </location>
</feature>
<sequence>HDNNVRLTGIIYLYEITQPRMTGTAKKNINMFSKLVGRDGFKNVILVTTKWDKLNDPQEGEKRESELKDGFEFKGRKNEGYWISMLSLGAGIKRHNGTTESAERILREFIGKDPTDLAILREIVDERKELNNTNAGREINKDL</sequence>
<name>A0A6A6E4I1_9PEZI</name>
<evidence type="ECO:0000313" key="2">
    <source>
        <dbReference type="Proteomes" id="UP000800200"/>
    </source>
</evidence>
<gene>
    <name evidence="1" type="ORF">K469DRAFT_525663</name>
</gene>
<evidence type="ECO:0000313" key="1">
    <source>
        <dbReference type="EMBL" id="KAF2185519.1"/>
    </source>
</evidence>
<proteinExistence type="predicted"/>
<dbReference type="Gene3D" id="3.40.50.300">
    <property type="entry name" value="P-loop containing nucleotide triphosphate hydrolases"/>
    <property type="match status" value="1"/>
</dbReference>
<dbReference type="SUPFAM" id="SSF52540">
    <property type="entry name" value="P-loop containing nucleoside triphosphate hydrolases"/>
    <property type="match status" value="1"/>
</dbReference>
<dbReference type="EMBL" id="ML994633">
    <property type="protein sequence ID" value="KAF2185519.1"/>
    <property type="molecule type" value="Genomic_DNA"/>
</dbReference>
<dbReference type="Proteomes" id="UP000800200">
    <property type="component" value="Unassembled WGS sequence"/>
</dbReference>